<dbReference type="AlphaFoldDB" id="A0A9Q3CRS5"/>
<organism evidence="1 2">
    <name type="scientific">Austropuccinia psidii MF-1</name>
    <dbReference type="NCBI Taxonomy" id="1389203"/>
    <lineage>
        <taxon>Eukaryota</taxon>
        <taxon>Fungi</taxon>
        <taxon>Dikarya</taxon>
        <taxon>Basidiomycota</taxon>
        <taxon>Pucciniomycotina</taxon>
        <taxon>Pucciniomycetes</taxon>
        <taxon>Pucciniales</taxon>
        <taxon>Sphaerophragmiaceae</taxon>
        <taxon>Austropuccinia</taxon>
    </lineage>
</organism>
<accession>A0A9Q3CRS5</accession>
<evidence type="ECO:0000313" key="1">
    <source>
        <dbReference type="EMBL" id="MBW0490184.1"/>
    </source>
</evidence>
<evidence type="ECO:0000313" key="2">
    <source>
        <dbReference type="Proteomes" id="UP000765509"/>
    </source>
</evidence>
<name>A0A9Q3CRS5_9BASI</name>
<reference evidence="1" key="1">
    <citation type="submission" date="2021-03" db="EMBL/GenBank/DDBJ databases">
        <title>Draft genome sequence of rust myrtle Austropuccinia psidii MF-1, a brazilian biotype.</title>
        <authorList>
            <person name="Quecine M.C."/>
            <person name="Pachon D.M.R."/>
            <person name="Bonatelli M.L."/>
            <person name="Correr F.H."/>
            <person name="Franceschini L.M."/>
            <person name="Leite T.F."/>
            <person name="Margarido G.R.A."/>
            <person name="Almeida C.A."/>
            <person name="Ferrarezi J.A."/>
            <person name="Labate C.A."/>
        </authorList>
    </citation>
    <scope>NUCLEOTIDE SEQUENCE</scope>
    <source>
        <strain evidence="1">MF-1</strain>
    </source>
</reference>
<gene>
    <name evidence="1" type="ORF">O181_029899</name>
</gene>
<dbReference type="OrthoDB" id="2561385at2759"/>
<comment type="caution">
    <text evidence="1">The sequence shown here is derived from an EMBL/GenBank/DDBJ whole genome shotgun (WGS) entry which is preliminary data.</text>
</comment>
<dbReference type="InterPro" id="IPR029063">
    <property type="entry name" value="SAM-dependent_MTases_sf"/>
</dbReference>
<dbReference type="Proteomes" id="UP000765509">
    <property type="component" value="Unassembled WGS sequence"/>
</dbReference>
<sequence length="716" mass="80799">MNQDKDNQSQEAEILTFRAQNVIHMWLQQNQPSTPSFSPTSSLASSFHSTNPPWLELSPLLDECKRHLSPSLLHQLTHVDLKLNDTYNLSDSVAITRNLSAKLHEPTSASALGLAIPSNGLQNPQNFKALNSFEKNKTEIEKSDSPKTQNISALDSQSWPKISSKHIESTQKRIEIPISKPVLPNYEENPTSGKFPSEHWYFQIQSMRSGDKVFDLLKDRKEVKESEDGLMGFNPDIQSMMSEAWMHMCPVLPWPHDSLITIADYSACNSRSPEFVKLIVNSIFKAFSNKECAFQLPPTIESKSFICVIHSDKPHMEYGYIQKLSQSTILEKSSSHVSTQKIFPLIATNQVDSLSCPPNSVSVGFSLLTVHQVKTHRLPEVDPQSHGLAELKSFLATRAKEFRQDGVLLLGFVIGKPPDPVEGNPFSFSAPYATNTWKTTSKANFGSTIHQTKKINIEVGESKDSPAAQDNLDPNQLENTLKPQRPHIWFFIFRLITNALQYLVSQGSIPPILASKARRLPVHTFYAEDVQKVLIDLQDEWALEYSCGLGTEEEITSLYNKNYEEGEMCQTDASIQNTTHLGNSPNLSPSILPGLSTFSKLSNQVDSTNLTYPKMVAKGPLLVHHPAQVKFHERKISRKEWNAHVVNFLRLCYEQHLQEIFKVDGENFKKTESFSVENSIEALWVEIEHRLSLDSYVAKEFENLFLEVAVIGLRKK</sequence>
<protein>
    <submittedName>
        <fullName evidence="1">Uncharacterized protein</fullName>
    </submittedName>
</protein>
<dbReference type="Gene3D" id="3.40.50.150">
    <property type="entry name" value="Vaccinia Virus protein VP39"/>
    <property type="match status" value="1"/>
</dbReference>
<dbReference type="EMBL" id="AVOT02010454">
    <property type="protein sequence ID" value="MBW0490184.1"/>
    <property type="molecule type" value="Genomic_DNA"/>
</dbReference>
<keyword evidence="2" id="KW-1185">Reference proteome</keyword>
<proteinExistence type="predicted"/>